<dbReference type="EMBL" id="JXXK01000010">
    <property type="protein sequence ID" value="KJF40011.1"/>
    <property type="molecule type" value="Genomic_DNA"/>
</dbReference>
<evidence type="ECO:0000313" key="7">
    <source>
        <dbReference type="Proteomes" id="UP000053433"/>
    </source>
</evidence>
<dbReference type="Proteomes" id="UP000472755">
    <property type="component" value="Unassembled WGS sequence"/>
</dbReference>
<reference evidence="3 7" key="2">
    <citation type="submission" date="2015-10" db="EMBL/GenBank/DDBJ databases">
        <title>A novel member of the family Ruminococcaceae isolated from human faeces.</title>
        <authorList>
            <person name="Shkoporov A.N."/>
            <person name="Chaplin A.V."/>
            <person name="Motuzova O.V."/>
            <person name="Kafarskaia L.I."/>
            <person name="Efimov B.A."/>
        </authorList>
    </citation>
    <scope>NUCLEOTIDE SEQUENCE [LARGE SCALE GENOMIC DNA]</scope>
    <source>
        <strain evidence="3 7">668</strain>
    </source>
</reference>
<accession>A0A0D8J0C7</accession>
<evidence type="ECO:0000313" key="6">
    <source>
        <dbReference type="Proteomes" id="UP000032483"/>
    </source>
</evidence>
<dbReference type="PANTHER" id="PTHR12110">
    <property type="entry name" value="HYDROXYPYRUVATE ISOMERASE"/>
    <property type="match status" value="1"/>
</dbReference>
<organism evidence="2 6">
    <name type="scientific">Ruthenibacterium lactatiformans</name>
    <dbReference type="NCBI Taxonomy" id="1550024"/>
    <lineage>
        <taxon>Bacteria</taxon>
        <taxon>Bacillati</taxon>
        <taxon>Bacillota</taxon>
        <taxon>Clostridia</taxon>
        <taxon>Eubacteriales</taxon>
        <taxon>Oscillospiraceae</taxon>
        <taxon>Ruthenibacterium</taxon>
    </lineage>
</organism>
<dbReference type="EMBL" id="LMUA01000002">
    <property type="protein sequence ID" value="KUE77559.1"/>
    <property type="molecule type" value="Genomic_DNA"/>
</dbReference>
<dbReference type="Proteomes" id="UP000032483">
    <property type="component" value="Unassembled WGS sequence"/>
</dbReference>
<comment type="caution">
    <text evidence="2">The sequence shown here is derived from an EMBL/GenBank/DDBJ whole genome shotgun (WGS) entry which is preliminary data.</text>
</comment>
<dbReference type="InterPro" id="IPR036237">
    <property type="entry name" value="Xyl_isomerase-like_sf"/>
</dbReference>
<accession>A0A0W7TUQ8</accession>
<evidence type="ECO:0000313" key="8">
    <source>
        <dbReference type="Proteomes" id="UP000449193"/>
    </source>
</evidence>
<dbReference type="SUPFAM" id="SSF51658">
    <property type="entry name" value="Xylose isomerase-like"/>
    <property type="match status" value="1"/>
</dbReference>
<feature type="domain" description="Xylose isomerase-like TIM barrel" evidence="1">
    <location>
        <begin position="25"/>
        <end position="246"/>
    </location>
</feature>
<dbReference type="Pfam" id="PF01261">
    <property type="entry name" value="AP_endonuc_2"/>
    <property type="match status" value="1"/>
</dbReference>
<dbReference type="GO" id="GO:0016853">
    <property type="term" value="F:isomerase activity"/>
    <property type="evidence" value="ECO:0007669"/>
    <property type="project" value="UniProtKB-KW"/>
</dbReference>
<dbReference type="AlphaFoldDB" id="A0A0D8J0C7"/>
<evidence type="ECO:0000313" key="5">
    <source>
        <dbReference type="EMBL" id="MTS52042.1"/>
    </source>
</evidence>
<proteinExistence type="predicted"/>
<dbReference type="GeneID" id="42856637"/>
<dbReference type="InterPro" id="IPR013022">
    <property type="entry name" value="Xyl_isomerase-like_TIM-brl"/>
</dbReference>
<reference evidence="8 9" key="3">
    <citation type="journal article" date="2019" name="Nat. Med.">
        <title>A library of human gut bacterial isolates paired with longitudinal multiomics data enables mechanistic microbiome research.</title>
        <authorList>
            <person name="Poyet M."/>
            <person name="Groussin M."/>
            <person name="Gibbons S.M."/>
            <person name="Avila-Pacheco J."/>
            <person name="Jiang X."/>
            <person name="Kearney S.M."/>
            <person name="Perrotta A.R."/>
            <person name="Berdy B."/>
            <person name="Zhao S."/>
            <person name="Lieberman T.D."/>
            <person name="Swanson P.K."/>
            <person name="Smith M."/>
            <person name="Roesemann S."/>
            <person name="Alexander J.E."/>
            <person name="Rich S.A."/>
            <person name="Livny J."/>
            <person name="Vlamakis H."/>
            <person name="Clish C."/>
            <person name="Bullock K."/>
            <person name="Deik A."/>
            <person name="Scott J."/>
            <person name="Pierce K.A."/>
            <person name="Xavier R.J."/>
            <person name="Alm E.J."/>
        </authorList>
    </citation>
    <scope>NUCLEOTIDE SEQUENCE [LARGE SCALE GENOMIC DNA]</scope>
    <source>
        <strain evidence="4 9">BIOML-A4</strain>
        <strain evidence="5 8">BIOML-A7</strain>
    </source>
</reference>
<evidence type="ECO:0000259" key="1">
    <source>
        <dbReference type="Pfam" id="PF01261"/>
    </source>
</evidence>
<dbReference type="Gene3D" id="3.20.20.150">
    <property type="entry name" value="Divalent-metal-dependent TIM barrel enzymes"/>
    <property type="match status" value="1"/>
</dbReference>
<keyword evidence="2" id="KW-0413">Isomerase</keyword>
<dbReference type="Proteomes" id="UP000449193">
    <property type="component" value="Unassembled WGS sequence"/>
</dbReference>
<dbReference type="EMBL" id="WMZU01000009">
    <property type="protein sequence ID" value="MTS27074.1"/>
    <property type="molecule type" value="Genomic_DNA"/>
</dbReference>
<keyword evidence="6" id="KW-1185">Reference proteome</keyword>
<dbReference type="PANTHER" id="PTHR12110:SF53">
    <property type="entry name" value="BLR5974 PROTEIN"/>
    <property type="match status" value="1"/>
</dbReference>
<evidence type="ECO:0000313" key="2">
    <source>
        <dbReference type="EMBL" id="KJF40011.1"/>
    </source>
</evidence>
<dbReference type="InterPro" id="IPR050312">
    <property type="entry name" value="IolE/XylAMocC-like"/>
</dbReference>
<evidence type="ECO:0000313" key="3">
    <source>
        <dbReference type="EMBL" id="KUE77559.1"/>
    </source>
</evidence>
<dbReference type="EMBL" id="WMZR01000013">
    <property type="protein sequence ID" value="MTS52042.1"/>
    <property type="molecule type" value="Genomic_DNA"/>
</dbReference>
<dbReference type="PATRIC" id="fig|1550024.3.peg.1939"/>
<gene>
    <name evidence="3" type="ORF">ASJ35_02235</name>
    <name evidence="5" type="ORF">GMD52_10860</name>
    <name evidence="4" type="ORF">GMD59_07200</name>
    <name evidence="2" type="ORF">TQ39_08530</name>
</gene>
<evidence type="ECO:0000313" key="9">
    <source>
        <dbReference type="Proteomes" id="UP000472755"/>
    </source>
</evidence>
<sequence length="291" mass="32787">MKENIYISGFADEISPDFTEQLKTVTSLGMHYISLRSADGKNIAEYTPDEVREKLMPRLAQYGVKVSSIGSPVGKVGVEDEAGFAEHLAGLERLCEICKLLDCRYIRMFSFFIPHGKDPDSYRDVVIEKLRKFAAVAEKHDVILLHENEKDIYGDTGARCRVIFEALASPHFRAAFDFANFVQCGEDTEKCWELLRPYIEYIHIKDAVSHDKENVLCGTGEGKIKALLTRAIRDEGYEGFLTLEPHLVLFASLQSLETEDAANIIKKNKAKDGAEGYAMQYHALREILDAI</sequence>
<protein>
    <submittedName>
        <fullName evidence="2">Sugar phosphate isomerase</fullName>
    </submittedName>
    <submittedName>
        <fullName evidence="4">TIM barrel protein</fullName>
    </submittedName>
</protein>
<dbReference type="Proteomes" id="UP000053433">
    <property type="component" value="Unassembled WGS sequence"/>
</dbReference>
<evidence type="ECO:0000313" key="4">
    <source>
        <dbReference type="EMBL" id="MTS27074.1"/>
    </source>
</evidence>
<dbReference type="RefSeq" id="WP_009324404.1">
    <property type="nucleotide sequence ID" value="NZ_CAOJUJ010000022.1"/>
</dbReference>
<reference evidence="2" key="1">
    <citation type="submission" date="2015-02" db="EMBL/GenBank/DDBJ databases">
        <title>A novel member of the family Ruminococcaceae isolated from human feces.</title>
        <authorList>
            <person name="Shkoporov A.N."/>
            <person name="Chaplin A.V."/>
            <person name="Motuzova O.V."/>
            <person name="Kafarskaia L.I."/>
            <person name="Khokhlova E.V."/>
            <person name="Efimov B.A."/>
        </authorList>
    </citation>
    <scope>NUCLEOTIDE SEQUENCE [LARGE SCALE GENOMIC DNA]</scope>
    <source>
        <strain evidence="2">585-1</strain>
    </source>
</reference>
<name>A0A0D8J0C7_9FIRM</name>